<evidence type="ECO:0000256" key="6">
    <source>
        <dbReference type="ARBA" id="ARBA00023141"/>
    </source>
</evidence>
<comment type="caution">
    <text evidence="10">The sequence shown here is derived from an EMBL/GenBank/DDBJ whole genome shotgun (WGS) entry which is preliminary data.</text>
</comment>
<feature type="binding site" evidence="8">
    <location>
        <position position="33"/>
    </location>
    <ligand>
        <name>3-phosphoshikimate</name>
        <dbReference type="ChEBI" id="CHEBI:145989"/>
    </ligand>
</feature>
<keyword evidence="3 8" id="KW-0963">Cytoplasm</keyword>
<feature type="binding site" evidence="8">
    <location>
        <position position="355"/>
    </location>
    <ligand>
        <name>3-phosphoshikimate</name>
        <dbReference type="ChEBI" id="CHEBI:145989"/>
    </ligand>
</feature>
<feature type="binding site" evidence="8">
    <location>
        <position position="28"/>
    </location>
    <ligand>
        <name>phosphoenolpyruvate</name>
        <dbReference type="ChEBI" id="CHEBI:58702"/>
    </ligand>
</feature>
<feature type="binding site" evidence="8">
    <location>
        <position position="403"/>
    </location>
    <ligand>
        <name>phosphoenolpyruvate</name>
        <dbReference type="ChEBI" id="CHEBI:58702"/>
    </ligand>
</feature>
<dbReference type="OrthoDB" id="9809920at2"/>
<keyword evidence="4 8" id="KW-0028">Amino-acid biosynthesis</keyword>
<dbReference type="Proteomes" id="UP000291613">
    <property type="component" value="Unassembled WGS sequence"/>
</dbReference>
<dbReference type="FunFam" id="3.65.10.10:FF:000005">
    <property type="entry name" value="3-phosphoshikimate 1-carboxyvinyltransferase"/>
    <property type="match status" value="1"/>
</dbReference>
<dbReference type="Pfam" id="PF00275">
    <property type="entry name" value="EPSP_synthase"/>
    <property type="match status" value="1"/>
</dbReference>
<organism evidence="10 11">
    <name type="scientific">Hansschlegelia quercus</name>
    <dbReference type="NCBI Taxonomy" id="2528245"/>
    <lineage>
        <taxon>Bacteria</taxon>
        <taxon>Pseudomonadati</taxon>
        <taxon>Pseudomonadota</taxon>
        <taxon>Alphaproteobacteria</taxon>
        <taxon>Hyphomicrobiales</taxon>
        <taxon>Methylopilaceae</taxon>
        <taxon>Hansschlegelia</taxon>
    </lineage>
</organism>
<comment type="pathway">
    <text evidence="1 8">Metabolic intermediate biosynthesis; chorismate biosynthesis; chorismate from D-erythrose 4-phosphate and phosphoenolpyruvate: step 6/7.</text>
</comment>
<comment type="subcellular location">
    <subcellularLocation>
        <location evidence="8">Cytoplasm</location>
    </subcellularLocation>
</comment>
<dbReference type="SUPFAM" id="SSF55205">
    <property type="entry name" value="EPT/RTPC-like"/>
    <property type="match status" value="1"/>
</dbReference>
<comment type="function">
    <text evidence="8">Catalyzes the transfer of the enolpyruvyl moiety of phosphoenolpyruvate (PEP) to the 5-hydroxyl of shikimate-3-phosphate (S3P) to produce enolpyruvyl shikimate-3-phosphate and inorganic phosphate.</text>
</comment>
<feature type="binding site" evidence="8">
    <location>
        <position position="129"/>
    </location>
    <ligand>
        <name>phosphoenolpyruvate</name>
        <dbReference type="ChEBI" id="CHEBI:58702"/>
    </ligand>
</feature>
<proteinExistence type="inferred from homology"/>
<dbReference type="GO" id="GO:0009423">
    <property type="term" value="P:chorismate biosynthetic process"/>
    <property type="evidence" value="ECO:0007669"/>
    <property type="project" value="UniProtKB-UniRule"/>
</dbReference>
<feature type="binding site" evidence="8">
    <location>
        <position position="177"/>
    </location>
    <ligand>
        <name>phosphoenolpyruvate</name>
        <dbReference type="ChEBI" id="CHEBI:58702"/>
    </ligand>
</feature>
<dbReference type="EMBL" id="SIUB01000004">
    <property type="protein sequence ID" value="TBN53458.1"/>
    <property type="molecule type" value="Genomic_DNA"/>
</dbReference>
<feature type="domain" description="Enolpyruvate transferase" evidence="9">
    <location>
        <begin position="16"/>
        <end position="435"/>
    </location>
</feature>
<dbReference type="UniPathway" id="UPA00053">
    <property type="reaction ID" value="UER00089"/>
</dbReference>
<evidence type="ECO:0000313" key="10">
    <source>
        <dbReference type="EMBL" id="TBN53458.1"/>
    </source>
</evidence>
<protein>
    <recommendedName>
        <fullName evidence="8">3-phosphoshikimate 1-carboxyvinyltransferase</fullName>
        <ecNumber evidence="8">2.5.1.19</ecNumber>
    </recommendedName>
    <alternativeName>
        <fullName evidence="8">5-enolpyruvylshikimate-3-phosphate synthase</fullName>
        <shortName evidence="8">EPSP synthase</shortName>
        <shortName evidence="8">EPSPS</shortName>
    </alternativeName>
</protein>
<dbReference type="InterPro" id="IPR023193">
    <property type="entry name" value="EPSP_synthase_CS"/>
</dbReference>
<keyword evidence="6 8" id="KW-0057">Aromatic amino acid biosynthesis</keyword>
<comment type="subunit">
    <text evidence="8">Monomer.</text>
</comment>
<comment type="similarity">
    <text evidence="2 8">Belongs to the EPSP synthase family.</text>
</comment>
<feature type="binding site" evidence="8">
    <location>
        <position position="28"/>
    </location>
    <ligand>
        <name>3-phosphoshikimate</name>
        <dbReference type="ChEBI" id="CHEBI:145989"/>
    </ligand>
</feature>
<dbReference type="HAMAP" id="MF_00210">
    <property type="entry name" value="EPSP_synth"/>
    <property type="match status" value="1"/>
</dbReference>
<keyword evidence="11" id="KW-1185">Reference proteome</keyword>
<keyword evidence="5 8" id="KW-0808">Transferase</keyword>
<dbReference type="InterPro" id="IPR036968">
    <property type="entry name" value="Enolpyruvate_Tfrase_sf"/>
</dbReference>
<reference evidence="10 11" key="1">
    <citation type="submission" date="2019-02" db="EMBL/GenBank/DDBJ databases">
        <title>Hansschlegelia quercus sp. nov., a novel methylotrophic bacterium from buds of oak (Quercus robur L.).</title>
        <authorList>
            <person name="Agafonova N.V."/>
            <person name="Kaparullina E.N."/>
            <person name="Grouzdev D.S."/>
            <person name="Doronina N.V."/>
        </authorList>
    </citation>
    <scope>NUCLEOTIDE SEQUENCE [LARGE SCALE GENOMIC DNA]</scope>
    <source>
        <strain evidence="10 11">Dub</strain>
    </source>
</reference>
<dbReference type="CDD" id="cd01556">
    <property type="entry name" value="EPSP_synthase"/>
    <property type="match status" value="1"/>
</dbReference>
<dbReference type="GO" id="GO:0003866">
    <property type="term" value="F:3-phosphoshikimate 1-carboxyvinyltransferase activity"/>
    <property type="evidence" value="ECO:0007669"/>
    <property type="project" value="UniProtKB-UniRule"/>
</dbReference>
<feature type="binding site" evidence="8">
    <location>
        <position position="328"/>
    </location>
    <ligand>
        <name>3-phosphoshikimate</name>
        <dbReference type="ChEBI" id="CHEBI:145989"/>
    </ligand>
</feature>
<evidence type="ECO:0000256" key="3">
    <source>
        <dbReference type="ARBA" id="ARBA00022490"/>
    </source>
</evidence>
<dbReference type="InterPro" id="IPR006264">
    <property type="entry name" value="EPSP_synthase"/>
</dbReference>
<dbReference type="PROSITE" id="PS00885">
    <property type="entry name" value="EPSP_SYNTHASE_2"/>
    <property type="match status" value="1"/>
</dbReference>
<dbReference type="InterPro" id="IPR001986">
    <property type="entry name" value="Enolpyruvate_Tfrase_dom"/>
</dbReference>
<dbReference type="NCBIfam" id="TIGR01356">
    <property type="entry name" value="aroA"/>
    <property type="match status" value="1"/>
</dbReference>
<dbReference type="RefSeq" id="WP_131003514.1">
    <property type="nucleotide sequence ID" value="NZ_JBHSZR010000007.1"/>
</dbReference>
<comment type="catalytic activity">
    <reaction evidence="7">
        <text>3-phosphoshikimate + phosphoenolpyruvate = 5-O-(1-carboxyvinyl)-3-phosphoshikimate + phosphate</text>
        <dbReference type="Rhea" id="RHEA:21256"/>
        <dbReference type="ChEBI" id="CHEBI:43474"/>
        <dbReference type="ChEBI" id="CHEBI:57701"/>
        <dbReference type="ChEBI" id="CHEBI:58702"/>
        <dbReference type="ChEBI" id="CHEBI:145989"/>
        <dbReference type="EC" id="2.5.1.19"/>
    </reaction>
    <physiologicalReaction direction="left-to-right" evidence="7">
        <dbReference type="Rhea" id="RHEA:21257"/>
    </physiologicalReaction>
</comment>
<evidence type="ECO:0000256" key="5">
    <source>
        <dbReference type="ARBA" id="ARBA00022679"/>
    </source>
</evidence>
<dbReference type="GO" id="GO:0005737">
    <property type="term" value="C:cytoplasm"/>
    <property type="evidence" value="ECO:0007669"/>
    <property type="project" value="UniProtKB-SubCell"/>
</dbReference>
<sequence length="451" mass="47128">MSSHPAPEPAKSTRSAGLSGRVRVAGDKSISHRSLIFGLLSVGETLIGGLLEGEDVLATARACRALGADVERLGEGRWRVRGVGVGGLRTPSEPLDFGNAGTGSRLMMGVVAGAPIQATFDGDASLRSRPMRRILDPLEKMGATVVSCAEGGRLPLTLKGADRPLPIEYESPVPSAQVKSAVLLAGLGAPGVTTVIEREATRDHTERMLRGFGAEVSVERHGEHGRIIRLAGQPELKATAISVPADPSSAAFPLVAALIVEGSEITLEGVMTNPLRTGLLITLTEMGADVTLANIREDGGEEVCDLVVRGSRLKGVDVPAERAPTMIDEYPILAVAAAFAEGETRMRGLSELRVKESDRLAAVHAGLAANGVESRIEGDDLIVAGKGRVAGGGEPVETHLDHRIAMSFLIMGLAAEREVTVDDGAMIATSFPTFAPLMRGLGAEIEMEASK</sequence>
<comment type="caution">
    <text evidence="8">Lacks conserved residue(s) required for the propagation of feature annotation.</text>
</comment>
<evidence type="ECO:0000256" key="8">
    <source>
        <dbReference type="HAMAP-Rule" id="MF_00210"/>
    </source>
</evidence>
<dbReference type="InterPro" id="IPR013792">
    <property type="entry name" value="RNA3'P_cycl/enolpyr_Trfase_a/b"/>
</dbReference>
<feature type="binding site" evidence="8">
    <location>
        <position position="177"/>
    </location>
    <ligand>
        <name>3-phosphoshikimate</name>
        <dbReference type="ChEBI" id="CHEBI:145989"/>
    </ligand>
</feature>
<dbReference type="GO" id="GO:0009073">
    <property type="term" value="P:aromatic amino acid family biosynthetic process"/>
    <property type="evidence" value="ECO:0007669"/>
    <property type="project" value="UniProtKB-KW"/>
</dbReference>
<feature type="binding site" evidence="8">
    <location>
        <position position="175"/>
    </location>
    <ligand>
        <name>3-phosphoshikimate</name>
        <dbReference type="ChEBI" id="CHEBI:145989"/>
    </ligand>
</feature>
<dbReference type="PANTHER" id="PTHR21090:SF5">
    <property type="entry name" value="PENTAFUNCTIONAL AROM POLYPEPTIDE"/>
    <property type="match status" value="1"/>
</dbReference>
<feature type="binding site" evidence="8">
    <location>
        <position position="359"/>
    </location>
    <ligand>
        <name>phosphoenolpyruvate</name>
        <dbReference type="ChEBI" id="CHEBI:58702"/>
    </ligand>
</feature>
<feature type="binding site" evidence="8">
    <location>
        <position position="29"/>
    </location>
    <ligand>
        <name>3-phosphoshikimate</name>
        <dbReference type="ChEBI" id="CHEBI:145989"/>
    </ligand>
</feature>
<dbReference type="Gene3D" id="3.65.10.10">
    <property type="entry name" value="Enolpyruvate transferase domain"/>
    <property type="match status" value="2"/>
</dbReference>
<feature type="binding site" evidence="8">
    <location>
        <position position="101"/>
    </location>
    <ligand>
        <name>phosphoenolpyruvate</name>
        <dbReference type="ChEBI" id="CHEBI:58702"/>
    </ligand>
</feature>
<evidence type="ECO:0000313" key="11">
    <source>
        <dbReference type="Proteomes" id="UP000291613"/>
    </source>
</evidence>
<evidence type="ECO:0000259" key="9">
    <source>
        <dbReference type="Pfam" id="PF00275"/>
    </source>
</evidence>
<evidence type="ECO:0000256" key="7">
    <source>
        <dbReference type="ARBA" id="ARBA00044633"/>
    </source>
</evidence>
<dbReference type="AlphaFoldDB" id="A0A4Q9GHI3"/>
<dbReference type="PROSITE" id="PS00104">
    <property type="entry name" value="EPSP_SYNTHASE_1"/>
    <property type="match status" value="1"/>
</dbReference>
<dbReference type="PANTHER" id="PTHR21090">
    <property type="entry name" value="AROM/DEHYDROQUINATE SYNTHASE"/>
    <property type="match status" value="1"/>
</dbReference>
<name>A0A4Q9GHI3_9HYPH</name>
<accession>A0A4Q9GHI3</accession>
<evidence type="ECO:0000256" key="4">
    <source>
        <dbReference type="ARBA" id="ARBA00022605"/>
    </source>
</evidence>
<feature type="active site" description="Proton acceptor" evidence="8">
    <location>
        <position position="328"/>
    </location>
</feature>
<dbReference type="GO" id="GO:0008652">
    <property type="term" value="P:amino acid biosynthetic process"/>
    <property type="evidence" value="ECO:0007669"/>
    <property type="project" value="UniProtKB-KW"/>
</dbReference>
<evidence type="ECO:0000256" key="2">
    <source>
        <dbReference type="ARBA" id="ARBA00009948"/>
    </source>
</evidence>
<dbReference type="PIRSF" id="PIRSF000505">
    <property type="entry name" value="EPSPS"/>
    <property type="match status" value="1"/>
</dbReference>
<dbReference type="EC" id="2.5.1.19" evidence="8"/>
<gene>
    <name evidence="8 10" type="primary">aroA</name>
    <name evidence="10" type="ORF">EYR15_10640</name>
</gene>
<evidence type="ECO:0000256" key="1">
    <source>
        <dbReference type="ARBA" id="ARBA00004811"/>
    </source>
</evidence>